<dbReference type="EMBL" id="JBDJPC010000001">
    <property type="protein sequence ID" value="KAL1517727.1"/>
    <property type="molecule type" value="Genomic_DNA"/>
</dbReference>
<dbReference type="GO" id="GO:0003677">
    <property type="term" value="F:DNA binding"/>
    <property type="evidence" value="ECO:0007669"/>
    <property type="project" value="UniProtKB-UniRule"/>
</dbReference>
<dbReference type="InterPro" id="IPR006612">
    <property type="entry name" value="THAP_Znf"/>
</dbReference>
<dbReference type="Pfam" id="PF21789">
    <property type="entry name" value="TNP-like_RNaseH_C"/>
    <property type="match status" value="1"/>
</dbReference>
<dbReference type="AlphaFoldDB" id="A0ABD1FF87"/>
<keyword evidence="8" id="KW-1185">Reference proteome</keyword>
<evidence type="ECO:0000256" key="3">
    <source>
        <dbReference type="ARBA" id="ARBA00022833"/>
    </source>
</evidence>
<dbReference type="PANTHER" id="PTHR46927">
    <property type="entry name" value="AGAP005574-PA"/>
    <property type="match status" value="1"/>
</dbReference>
<dbReference type="InterPro" id="IPR048366">
    <property type="entry name" value="TNP-like_GBD"/>
</dbReference>
<dbReference type="SUPFAM" id="SSF57716">
    <property type="entry name" value="Glucocorticoid receptor-like (DNA-binding domain)"/>
    <property type="match status" value="1"/>
</dbReference>
<dbReference type="Proteomes" id="UP001566132">
    <property type="component" value="Unassembled WGS sequence"/>
</dbReference>
<keyword evidence="3" id="KW-0862">Zinc</keyword>
<comment type="caution">
    <text evidence="7">The sequence shown here is derived from an EMBL/GenBank/DDBJ whole genome shotgun (WGS) entry which is preliminary data.</text>
</comment>
<dbReference type="PANTHER" id="PTHR46927:SF3">
    <property type="entry name" value="THAP-TYPE DOMAIN-CONTAINING PROTEIN"/>
    <property type="match status" value="1"/>
</dbReference>
<dbReference type="SMART" id="SM00980">
    <property type="entry name" value="THAP"/>
    <property type="match status" value="1"/>
</dbReference>
<keyword evidence="2 5" id="KW-0863">Zinc-finger</keyword>
<keyword evidence="1" id="KW-0479">Metal-binding</keyword>
<gene>
    <name evidence="7" type="ORF">ABEB36_001458</name>
</gene>
<dbReference type="InterPro" id="IPR048367">
    <property type="entry name" value="TNP-like_RNaseH_C"/>
</dbReference>
<feature type="domain" description="THAP-type" evidence="6">
    <location>
        <begin position="1"/>
        <end position="91"/>
    </location>
</feature>
<dbReference type="SMART" id="SM00692">
    <property type="entry name" value="DM3"/>
    <property type="match status" value="1"/>
</dbReference>
<dbReference type="GO" id="GO:0008270">
    <property type="term" value="F:zinc ion binding"/>
    <property type="evidence" value="ECO:0007669"/>
    <property type="project" value="UniProtKB-KW"/>
</dbReference>
<evidence type="ECO:0000313" key="7">
    <source>
        <dbReference type="EMBL" id="KAL1517727.1"/>
    </source>
</evidence>
<dbReference type="PROSITE" id="PS50950">
    <property type="entry name" value="ZF_THAP"/>
    <property type="match status" value="1"/>
</dbReference>
<accession>A0ABD1FF87</accession>
<dbReference type="InterPro" id="IPR038441">
    <property type="entry name" value="THAP_Znf_sf"/>
</dbReference>
<proteinExistence type="predicted"/>
<evidence type="ECO:0000259" key="6">
    <source>
        <dbReference type="PROSITE" id="PS50950"/>
    </source>
</evidence>
<evidence type="ECO:0000256" key="4">
    <source>
        <dbReference type="ARBA" id="ARBA00023125"/>
    </source>
</evidence>
<dbReference type="InterPro" id="IPR052224">
    <property type="entry name" value="THAP_domain_protein"/>
</dbReference>
<name>A0ABD1FF87_HYPHA</name>
<dbReference type="InterPro" id="IPR048365">
    <property type="entry name" value="TNP-like_RNaseH_N"/>
</dbReference>
<dbReference type="Pfam" id="PF21787">
    <property type="entry name" value="TNP-like_RNaseH_N"/>
    <property type="match status" value="1"/>
</dbReference>
<dbReference type="Pfam" id="PF05485">
    <property type="entry name" value="THAP"/>
    <property type="match status" value="1"/>
</dbReference>
<evidence type="ECO:0000256" key="2">
    <source>
        <dbReference type="ARBA" id="ARBA00022771"/>
    </source>
</evidence>
<protein>
    <recommendedName>
        <fullName evidence="6">THAP-type domain-containing protein</fullName>
    </recommendedName>
</protein>
<keyword evidence="4 5" id="KW-0238">DNA-binding</keyword>
<dbReference type="Gene3D" id="6.20.210.20">
    <property type="entry name" value="THAP domain"/>
    <property type="match status" value="1"/>
</dbReference>
<dbReference type="Pfam" id="PF21788">
    <property type="entry name" value="TNP-like_GBD"/>
    <property type="match status" value="1"/>
</dbReference>
<evidence type="ECO:0000313" key="8">
    <source>
        <dbReference type="Proteomes" id="UP001566132"/>
    </source>
</evidence>
<reference evidence="7 8" key="1">
    <citation type="submission" date="2024-05" db="EMBL/GenBank/DDBJ databases">
        <title>Genetic variation in Jamaican populations of the coffee berry borer (Hypothenemus hampei).</title>
        <authorList>
            <person name="Errbii M."/>
            <person name="Myrie A."/>
        </authorList>
    </citation>
    <scope>NUCLEOTIDE SEQUENCE [LARGE SCALE GENOMIC DNA]</scope>
    <source>
        <strain evidence="7">JA-Hopewell-2020-01-JO</strain>
        <tissue evidence="7">Whole body</tissue>
    </source>
</reference>
<organism evidence="7 8">
    <name type="scientific">Hypothenemus hampei</name>
    <name type="common">Coffee berry borer</name>
    <dbReference type="NCBI Taxonomy" id="57062"/>
    <lineage>
        <taxon>Eukaryota</taxon>
        <taxon>Metazoa</taxon>
        <taxon>Ecdysozoa</taxon>
        <taxon>Arthropoda</taxon>
        <taxon>Hexapoda</taxon>
        <taxon>Insecta</taxon>
        <taxon>Pterygota</taxon>
        <taxon>Neoptera</taxon>
        <taxon>Endopterygota</taxon>
        <taxon>Coleoptera</taxon>
        <taxon>Polyphaga</taxon>
        <taxon>Cucujiformia</taxon>
        <taxon>Curculionidae</taxon>
        <taxon>Scolytinae</taxon>
        <taxon>Hypothenemus</taxon>
    </lineage>
</organism>
<sequence>MRCAVYGCVSDNQCKSFEVGTKFFSFPKDKQVQGVWINLCKRQDSFNVKFARICSKHFNENDYERNLKHELLGYTPDKYRPLKKDAVPSRNLPNKSTPNSVCDARAIRQAKRQQQILVKDILNRVNTEEDERNSIILKLQQKIEVLEKRQGHIERLFSEEQLKKLEGSNSRLCWKVEDISKAIVIYSAGPRAYRLLLKKGYPFPAVSSIRSWLKKVKIAPGILGNVFNFMKFSDMSSLDKVCVLSFDEMKIKKVYLYDKANDETLKPYSYAQVVMLRGLFKSWKQPVFFDFDFKLSKNKLFEIIQYAEASGFQVVAMTSDLGGGNRALYTELNISHTNTCFRNPANNQNVYVFADVPHLIKLIRNHFVDYGFILDGKEEIHKSIIEEVMDVSSTSDLKITHKISKQSLNVQGTERQKVKLATKLFSHTISMAISRCGTKGLLKQQNWLECADFFKLVNDWFDIMNIREYSSDTRDRRKAYGLALNVQDSILTRMSNTIENLRVKGRRCLLPFQKGIIMTNTSLKLLHDDLKTRFSTQYLLTYRLNQDVLENFFGAIRTKGGLHDHPDALQFKYRLRSYMLGRNEGSLSSFGNVEEDDTPDINLCGKYFSLFEDDSSVSDCKENLNTIEIELTDIEYDGLENLAGYICHKLKEPDSILTSSHSNDLSWVSHLSEGGLSKPSSDFMNHMEKLEIIFTSVNSDSLHICKQYLKKLQEMSASIPCCDKAKLLFFRSRMYFPIKELNKGLHIASHSRKRKLTKILN</sequence>
<evidence type="ECO:0000256" key="5">
    <source>
        <dbReference type="PROSITE-ProRule" id="PRU00309"/>
    </source>
</evidence>
<evidence type="ECO:0000256" key="1">
    <source>
        <dbReference type="ARBA" id="ARBA00022723"/>
    </source>
</evidence>